<dbReference type="InterPro" id="IPR036178">
    <property type="entry name" value="Formintransfe-cycloase-like_sf"/>
</dbReference>
<dbReference type="RefSeq" id="WP_204671752.1">
    <property type="nucleotide sequence ID" value="NZ_JACJKQ010000001.1"/>
</dbReference>
<protein>
    <submittedName>
        <fullName evidence="2">Cyclodeaminase/cyclohydrolase family protein</fullName>
    </submittedName>
</protein>
<comment type="caution">
    <text evidence="2">The sequence shown here is derived from an EMBL/GenBank/DDBJ whole genome shotgun (WGS) entry which is preliminary data.</text>
</comment>
<dbReference type="SUPFAM" id="SSF101262">
    <property type="entry name" value="Methenyltetrahydrofolate cyclohydrolase-like"/>
    <property type="match status" value="1"/>
</dbReference>
<dbReference type="EMBL" id="JAUDDZ010000011">
    <property type="protein sequence ID" value="MDM8275426.1"/>
    <property type="molecule type" value="Genomic_DNA"/>
</dbReference>
<feature type="domain" description="Cyclodeaminase/cyclohydrolase" evidence="1">
    <location>
        <begin position="9"/>
        <end position="185"/>
    </location>
</feature>
<keyword evidence="3" id="KW-1185">Reference proteome</keyword>
<sequence length="210" mass="21751">MVDGLTSLSCDEFARELAAKVPAPGGGGAAAMAGALAVALCSMAGNFTVGKPRYADVEDQLRDVLSEAEGVRVELLGLVEADALAFEPLAAAYRIPREDPARTERIEEAMRGACDVPIRIMRSCAHAIELLERMGGMASTLMRSDVGCGAALAAGALRAAHVTVLVNTSGLPDDPVARSLEAEADRYLVTLAPRADALVCAMATAIRKGA</sequence>
<reference evidence="2 3" key="2">
    <citation type="submission" date="2023-06" db="EMBL/GenBank/DDBJ databases">
        <authorList>
            <person name="Zeman M."/>
            <person name="Kubasova T."/>
            <person name="Jahodarova E."/>
            <person name="Nykrynova M."/>
            <person name="Rychlik I."/>
        </authorList>
    </citation>
    <scope>NUCLEOTIDE SEQUENCE [LARGE SCALE GENOMIC DNA]</scope>
    <source>
        <strain evidence="2 3">154_Feed</strain>
    </source>
</reference>
<dbReference type="Proteomes" id="UP001529421">
    <property type="component" value="Unassembled WGS sequence"/>
</dbReference>
<evidence type="ECO:0000259" key="1">
    <source>
        <dbReference type="Pfam" id="PF04961"/>
    </source>
</evidence>
<gene>
    <name evidence="2" type="ORF">QUW28_07975</name>
</gene>
<accession>A0ABT7VA98</accession>
<organism evidence="2 3">
    <name type="scientific">Enorma phocaeensis</name>
    <dbReference type="NCBI Taxonomy" id="1871019"/>
    <lineage>
        <taxon>Bacteria</taxon>
        <taxon>Bacillati</taxon>
        <taxon>Actinomycetota</taxon>
        <taxon>Coriobacteriia</taxon>
        <taxon>Coriobacteriales</taxon>
        <taxon>Coriobacteriaceae</taxon>
        <taxon>Enorma</taxon>
    </lineage>
</organism>
<name>A0ABT7VA98_9ACTN</name>
<dbReference type="Gene3D" id="1.20.120.680">
    <property type="entry name" value="Formiminotetrahydrofolate cyclodeaminase monomer, up-and-down helical bundle"/>
    <property type="match status" value="1"/>
</dbReference>
<evidence type="ECO:0000313" key="3">
    <source>
        <dbReference type="Proteomes" id="UP001529421"/>
    </source>
</evidence>
<evidence type="ECO:0000313" key="2">
    <source>
        <dbReference type="EMBL" id="MDM8275426.1"/>
    </source>
</evidence>
<dbReference type="Pfam" id="PF04961">
    <property type="entry name" value="FTCD_C"/>
    <property type="match status" value="1"/>
</dbReference>
<dbReference type="InterPro" id="IPR007044">
    <property type="entry name" value="Cyclodeamin/CycHdrlase"/>
</dbReference>
<proteinExistence type="predicted"/>
<reference evidence="3" key="1">
    <citation type="submission" date="2023-06" db="EMBL/GenBank/DDBJ databases">
        <title>Identification and characterization of horizontal gene transfer across gut microbiota members of farm animals based on homology search.</title>
        <authorList>
            <person name="Zeman M."/>
            <person name="Kubasova T."/>
            <person name="Jahodarova E."/>
            <person name="Nykrynova M."/>
            <person name="Rychlik I."/>
        </authorList>
    </citation>
    <scope>NUCLEOTIDE SEQUENCE [LARGE SCALE GENOMIC DNA]</scope>
    <source>
        <strain evidence="3">154_Feed</strain>
    </source>
</reference>